<protein>
    <recommendedName>
        <fullName evidence="4">Sulfotransferase</fullName>
    </recommendedName>
</protein>
<dbReference type="EMBL" id="GBEZ01025338">
    <property type="protein sequence ID" value="JAC61740.1"/>
    <property type="molecule type" value="Transcribed_RNA"/>
</dbReference>
<dbReference type="Gene3D" id="3.40.50.300">
    <property type="entry name" value="P-loop containing nucleotide triphosphate hydrolases"/>
    <property type="match status" value="1"/>
</dbReference>
<accession>A0A061QTI0</accession>
<feature type="signal peptide" evidence="2">
    <location>
        <begin position="1"/>
        <end position="18"/>
    </location>
</feature>
<dbReference type="InterPro" id="IPR027417">
    <property type="entry name" value="P-loop_NTPase"/>
</dbReference>
<gene>
    <name evidence="3" type="ORF">TSPGSL018_25360</name>
</gene>
<sequence>MSDCIVCIVVLYFSVVVCHLVCCARLIDTSDARTTGAAAGNGSSHLEIPARGQQNLSNFQSGQRAPFRSSARWFPHLQPNKFVSKRTSENTDSPSAEEESLQNHLTTYRHEENEGWRTIHLPRFRWSFGTEHPPKLPGVKLSATGLQKTVSQLESSAPLPSEQDLRRLREELNQSCGRRDTKLQPPSLITVSGLPNSGTNALSKLLKSNLAVDSNDCVPGLWKHLVPFHPLFQQRINDSCLEDLGYTVYIFTLRHPLAWLQSQTSSGHGFGHICHSQELRNETFCTFNTCHIGDEFRNCSHVPKPRSYKFATLLDLWSAYSRSVFNSSTTLVVRYEDLLESPLAVLSHVASYFNVGLVNDYTDMLQNYSRPFDCKPSSTGIKESQRRWHRFNEFWNQFPSYQRLNQFNSTAFSALLRNVSCGPDEDLQHLLINPNNAKAVNSALRNGRLQKAARLGNYFLPAFESLGYAWDACSASHEKSR</sequence>
<evidence type="ECO:0000313" key="3">
    <source>
        <dbReference type="EMBL" id="JAC61740.1"/>
    </source>
</evidence>
<reference evidence="3" key="1">
    <citation type="submission" date="2014-05" db="EMBL/GenBank/DDBJ databases">
        <title>The transcriptome of the halophilic microalga Tetraselmis sp. GSL018 isolated from the Great Salt Lake, Utah.</title>
        <authorList>
            <person name="Jinkerson R.E."/>
            <person name="D'Adamo S."/>
            <person name="Posewitz M.C."/>
        </authorList>
    </citation>
    <scope>NUCLEOTIDE SEQUENCE</scope>
    <source>
        <strain evidence="3">GSL018</strain>
    </source>
</reference>
<dbReference type="SUPFAM" id="SSF52540">
    <property type="entry name" value="P-loop containing nucleoside triphosphate hydrolases"/>
    <property type="match status" value="1"/>
</dbReference>
<keyword evidence="2" id="KW-0732">Signal</keyword>
<evidence type="ECO:0008006" key="4">
    <source>
        <dbReference type="Google" id="ProtNLM"/>
    </source>
</evidence>
<dbReference type="AlphaFoldDB" id="A0A061QTI0"/>
<evidence type="ECO:0000256" key="2">
    <source>
        <dbReference type="SAM" id="SignalP"/>
    </source>
</evidence>
<organism evidence="3">
    <name type="scientific">Tetraselmis sp. GSL018</name>
    <dbReference type="NCBI Taxonomy" id="582737"/>
    <lineage>
        <taxon>Eukaryota</taxon>
        <taxon>Viridiplantae</taxon>
        <taxon>Chlorophyta</taxon>
        <taxon>core chlorophytes</taxon>
        <taxon>Chlorodendrophyceae</taxon>
        <taxon>Chlorodendrales</taxon>
        <taxon>Chlorodendraceae</taxon>
        <taxon>Tetraselmis</taxon>
    </lineage>
</organism>
<proteinExistence type="predicted"/>
<feature type="region of interest" description="Disordered" evidence="1">
    <location>
        <begin position="83"/>
        <end position="103"/>
    </location>
</feature>
<name>A0A061QTI0_9CHLO</name>
<feature type="chain" id="PRO_5001605438" description="Sulfotransferase" evidence="2">
    <location>
        <begin position="19"/>
        <end position="481"/>
    </location>
</feature>
<evidence type="ECO:0000256" key="1">
    <source>
        <dbReference type="SAM" id="MobiDB-lite"/>
    </source>
</evidence>